<evidence type="ECO:0000313" key="2">
    <source>
        <dbReference type="EMBL" id="QBD78914.1"/>
    </source>
</evidence>
<feature type="transmembrane region" description="Helical" evidence="1">
    <location>
        <begin position="116"/>
        <end position="134"/>
    </location>
</feature>
<evidence type="ECO:0000256" key="1">
    <source>
        <dbReference type="SAM" id="Phobius"/>
    </source>
</evidence>
<keyword evidence="1" id="KW-0812">Transmembrane</keyword>
<organism evidence="2 3">
    <name type="scientific">Ktedonosporobacter rubrisoli</name>
    <dbReference type="NCBI Taxonomy" id="2509675"/>
    <lineage>
        <taxon>Bacteria</taxon>
        <taxon>Bacillati</taxon>
        <taxon>Chloroflexota</taxon>
        <taxon>Ktedonobacteria</taxon>
        <taxon>Ktedonobacterales</taxon>
        <taxon>Ktedonosporobacteraceae</taxon>
        <taxon>Ktedonosporobacter</taxon>
    </lineage>
</organism>
<feature type="transmembrane region" description="Helical" evidence="1">
    <location>
        <begin position="42"/>
        <end position="63"/>
    </location>
</feature>
<keyword evidence="3" id="KW-1185">Reference proteome</keyword>
<accession>A0A4P6JTY1</accession>
<dbReference type="EMBL" id="CP035758">
    <property type="protein sequence ID" value="QBD78914.1"/>
    <property type="molecule type" value="Genomic_DNA"/>
</dbReference>
<evidence type="ECO:0000313" key="3">
    <source>
        <dbReference type="Proteomes" id="UP000290365"/>
    </source>
</evidence>
<reference evidence="2 3" key="1">
    <citation type="submission" date="2019-01" db="EMBL/GenBank/DDBJ databases">
        <title>Ktedonosporobacter rubrisoli SCAWS-G2.</title>
        <authorList>
            <person name="Huang Y."/>
            <person name="Yan B."/>
        </authorList>
    </citation>
    <scope>NUCLEOTIDE SEQUENCE [LARGE SCALE GENOMIC DNA]</scope>
    <source>
        <strain evidence="2 3">SCAWS-G2</strain>
    </source>
</reference>
<proteinExistence type="predicted"/>
<name>A0A4P6JTY1_KTERU</name>
<dbReference type="Proteomes" id="UP000290365">
    <property type="component" value="Chromosome"/>
</dbReference>
<sequence length="135" mass="14371">MNFGLLAIKSLVILALLFLLSLAGAVTFPVLAVVTGTSAVGLVNLISLLVAVFILSILGNLLGRGIKGLKKPIEALILTYLGAFFMGGILSLFTYLNVPYAAHINLGWLGTNWYSSWLTMLLIGTTIMVVFLVGE</sequence>
<protein>
    <submittedName>
        <fullName evidence="2">Uncharacterized protein</fullName>
    </submittedName>
</protein>
<dbReference type="RefSeq" id="WP_129889967.1">
    <property type="nucleotide sequence ID" value="NZ_CP035758.1"/>
</dbReference>
<dbReference type="OrthoDB" id="171881at2"/>
<keyword evidence="1" id="KW-1133">Transmembrane helix</keyword>
<feature type="transmembrane region" description="Helical" evidence="1">
    <location>
        <begin position="75"/>
        <end position="96"/>
    </location>
</feature>
<gene>
    <name evidence="2" type="ORF">EPA93_24195</name>
</gene>
<dbReference type="KEGG" id="kbs:EPA93_24195"/>
<dbReference type="AlphaFoldDB" id="A0A4P6JTY1"/>
<keyword evidence="1" id="KW-0472">Membrane</keyword>